<comment type="caution">
    <text evidence="2">The sequence shown here is derived from an EMBL/GenBank/DDBJ whole genome shotgun (WGS) entry which is preliminary data.</text>
</comment>
<reference evidence="2 3" key="1">
    <citation type="submission" date="2019-04" db="EMBL/GenBank/DDBJ databases">
        <title>Aspergillus burnettii sp. nov., novel species from soil in southeast Queensland.</title>
        <authorList>
            <person name="Gilchrist C.L.M."/>
            <person name="Pitt J.I."/>
            <person name="Lange L."/>
            <person name="Lacey H.J."/>
            <person name="Vuong D."/>
            <person name="Midgley D.J."/>
            <person name="Greenfield P."/>
            <person name="Bradbury M."/>
            <person name="Lacey E."/>
            <person name="Busk P.K."/>
            <person name="Pilgaard B."/>
            <person name="Chooi Y.H."/>
            <person name="Piggott A.M."/>
        </authorList>
    </citation>
    <scope>NUCLEOTIDE SEQUENCE [LARGE SCALE GENOMIC DNA]</scope>
    <source>
        <strain evidence="2 3">FRR 5400</strain>
    </source>
</reference>
<dbReference type="EMBL" id="SPNV01000011">
    <property type="protein sequence ID" value="KAF5866132.1"/>
    <property type="molecule type" value="Genomic_DNA"/>
</dbReference>
<keyword evidence="3" id="KW-1185">Reference proteome</keyword>
<proteinExistence type="predicted"/>
<sequence length="319" mass="35656">MAGSTMRLNPEAPLFVYRHLDEQKGSSQQECLLAAEFFKMSPGDEVEARSEANPHLANGNAAEDQDPVEDFWTADASGAFVDTKDAPEVKEDNKDQTQDNMIALARTKERWIRFETPDEPSSSSEPKFLPAKSKFTHGDTAVCLRISDRPVAVSCKELHPENVAHSARLEFDLHPFVDRRVQRCVQNFFYTEHLPTKVKEGDETDSGNEVEYIAPCYIDIEFETTGGVSQGLLDGHEFNSETTELFAYMYNLTRAASTKLRTVKIRVDVDPHDVPRLTGFLEALGDVSTLIAHTVENSGSFLGSRNLVLLSTKPGARRW</sequence>
<organism evidence="2 3">
    <name type="scientific">Petromyces alliaceus</name>
    <name type="common">Aspergillus alliaceus</name>
    <dbReference type="NCBI Taxonomy" id="209559"/>
    <lineage>
        <taxon>Eukaryota</taxon>
        <taxon>Fungi</taxon>
        <taxon>Dikarya</taxon>
        <taxon>Ascomycota</taxon>
        <taxon>Pezizomycotina</taxon>
        <taxon>Eurotiomycetes</taxon>
        <taxon>Eurotiomycetidae</taxon>
        <taxon>Eurotiales</taxon>
        <taxon>Aspergillaceae</taxon>
        <taxon>Aspergillus</taxon>
        <taxon>Aspergillus subgen. Circumdati</taxon>
    </lineage>
</organism>
<gene>
    <name evidence="2" type="ORF">ETB97_000666</name>
</gene>
<dbReference type="AlphaFoldDB" id="A0A8H6EB18"/>
<feature type="region of interest" description="Disordered" evidence="1">
    <location>
        <begin position="42"/>
        <end position="66"/>
    </location>
</feature>
<dbReference type="Proteomes" id="UP000541154">
    <property type="component" value="Unassembled WGS sequence"/>
</dbReference>
<evidence type="ECO:0000313" key="2">
    <source>
        <dbReference type="EMBL" id="KAF5866132.1"/>
    </source>
</evidence>
<name>A0A8H6EB18_PETAA</name>
<evidence type="ECO:0000313" key="3">
    <source>
        <dbReference type="Proteomes" id="UP000541154"/>
    </source>
</evidence>
<evidence type="ECO:0000256" key="1">
    <source>
        <dbReference type="SAM" id="MobiDB-lite"/>
    </source>
</evidence>
<protein>
    <submittedName>
        <fullName evidence="2">Uncharacterized protein</fullName>
    </submittedName>
</protein>
<accession>A0A8H6EB18</accession>